<dbReference type="AlphaFoldDB" id="A0AAE0N5N4"/>
<reference evidence="2" key="1">
    <citation type="journal article" date="2023" name="Mol. Phylogenet. Evol.">
        <title>Genome-scale phylogeny and comparative genomics of the fungal order Sordariales.</title>
        <authorList>
            <person name="Hensen N."/>
            <person name="Bonometti L."/>
            <person name="Westerberg I."/>
            <person name="Brannstrom I.O."/>
            <person name="Guillou S."/>
            <person name="Cros-Aarteil S."/>
            <person name="Calhoun S."/>
            <person name="Haridas S."/>
            <person name="Kuo A."/>
            <person name="Mondo S."/>
            <person name="Pangilinan J."/>
            <person name="Riley R."/>
            <person name="LaButti K."/>
            <person name="Andreopoulos B."/>
            <person name="Lipzen A."/>
            <person name="Chen C."/>
            <person name="Yan M."/>
            <person name="Daum C."/>
            <person name="Ng V."/>
            <person name="Clum A."/>
            <person name="Steindorff A."/>
            <person name="Ohm R.A."/>
            <person name="Martin F."/>
            <person name="Silar P."/>
            <person name="Natvig D.O."/>
            <person name="Lalanne C."/>
            <person name="Gautier V."/>
            <person name="Ament-Velasquez S.L."/>
            <person name="Kruys A."/>
            <person name="Hutchinson M.I."/>
            <person name="Powell A.J."/>
            <person name="Barry K."/>
            <person name="Miller A.N."/>
            <person name="Grigoriev I.V."/>
            <person name="Debuchy R."/>
            <person name="Gladieux P."/>
            <person name="Hiltunen Thoren M."/>
            <person name="Johannesson H."/>
        </authorList>
    </citation>
    <scope>NUCLEOTIDE SEQUENCE</scope>
    <source>
        <strain evidence="2">CBS 958.72</strain>
    </source>
</reference>
<name>A0AAE0N5N4_9PEZI</name>
<feature type="transmembrane region" description="Helical" evidence="1">
    <location>
        <begin position="69"/>
        <end position="88"/>
    </location>
</feature>
<reference evidence="2" key="2">
    <citation type="submission" date="2023-06" db="EMBL/GenBank/DDBJ databases">
        <authorList>
            <consortium name="Lawrence Berkeley National Laboratory"/>
            <person name="Haridas S."/>
            <person name="Hensen N."/>
            <person name="Bonometti L."/>
            <person name="Westerberg I."/>
            <person name="Brannstrom I.O."/>
            <person name="Guillou S."/>
            <person name="Cros-Aarteil S."/>
            <person name="Calhoun S."/>
            <person name="Kuo A."/>
            <person name="Mondo S."/>
            <person name="Pangilinan J."/>
            <person name="Riley R."/>
            <person name="Labutti K."/>
            <person name="Andreopoulos B."/>
            <person name="Lipzen A."/>
            <person name="Chen C."/>
            <person name="Yanf M."/>
            <person name="Daum C."/>
            <person name="Ng V."/>
            <person name="Clum A."/>
            <person name="Steindorff A."/>
            <person name="Ohm R."/>
            <person name="Martin F."/>
            <person name="Silar P."/>
            <person name="Natvig D."/>
            <person name="Lalanne C."/>
            <person name="Gautier V."/>
            <person name="Ament-Velasquez S.L."/>
            <person name="Kruys A."/>
            <person name="Hutchinson M.I."/>
            <person name="Powell A.J."/>
            <person name="Barry K."/>
            <person name="Miller A.N."/>
            <person name="Grigoriev I.V."/>
            <person name="Debuchy R."/>
            <person name="Gladieux P."/>
            <person name="Thoren M.H."/>
            <person name="Johannesson H."/>
        </authorList>
    </citation>
    <scope>NUCLEOTIDE SEQUENCE</scope>
    <source>
        <strain evidence="2">CBS 958.72</strain>
    </source>
</reference>
<keyword evidence="1" id="KW-1133">Transmembrane helix</keyword>
<evidence type="ECO:0000256" key="1">
    <source>
        <dbReference type="SAM" id="Phobius"/>
    </source>
</evidence>
<sequence length="120" mass="13391">MYYLVWSSFLRIYEAWCLGLGVPSHPALLGVRVYIYVCIYGMSIVAGLGGLFMSGFLYGPVIPDEVAWLYRHTYGLVSFLFTLFHFIFEWRVLGGGHENEGHNLGLVLGISGQAAGHEDL</sequence>
<accession>A0AAE0N5N4</accession>
<dbReference type="Proteomes" id="UP001287356">
    <property type="component" value="Unassembled WGS sequence"/>
</dbReference>
<feature type="transmembrane region" description="Helical" evidence="1">
    <location>
        <begin position="33"/>
        <end position="57"/>
    </location>
</feature>
<protein>
    <submittedName>
        <fullName evidence="2">Uncharacterized protein</fullName>
    </submittedName>
</protein>
<keyword evidence="3" id="KW-1185">Reference proteome</keyword>
<keyword evidence="1" id="KW-0812">Transmembrane</keyword>
<evidence type="ECO:0000313" key="3">
    <source>
        <dbReference type="Proteomes" id="UP001287356"/>
    </source>
</evidence>
<comment type="caution">
    <text evidence="2">The sequence shown here is derived from an EMBL/GenBank/DDBJ whole genome shotgun (WGS) entry which is preliminary data.</text>
</comment>
<dbReference type="EMBL" id="JAULSN010000005">
    <property type="protein sequence ID" value="KAK3371727.1"/>
    <property type="molecule type" value="Genomic_DNA"/>
</dbReference>
<keyword evidence="1" id="KW-0472">Membrane</keyword>
<proteinExistence type="predicted"/>
<organism evidence="2 3">
    <name type="scientific">Lasiosphaeria ovina</name>
    <dbReference type="NCBI Taxonomy" id="92902"/>
    <lineage>
        <taxon>Eukaryota</taxon>
        <taxon>Fungi</taxon>
        <taxon>Dikarya</taxon>
        <taxon>Ascomycota</taxon>
        <taxon>Pezizomycotina</taxon>
        <taxon>Sordariomycetes</taxon>
        <taxon>Sordariomycetidae</taxon>
        <taxon>Sordariales</taxon>
        <taxon>Lasiosphaeriaceae</taxon>
        <taxon>Lasiosphaeria</taxon>
    </lineage>
</organism>
<evidence type="ECO:0000313" key="2">
    <source>
        <dbReference type="EMBL" id="KAK3371727.1"/>
    </source>
</evidence>
<gene>
    <name evidence="2" type="ORF">B0T24DRAFT_335164</name>
</gene>